<dbReference type="AlphaFoldDB" id="A0AAD9L8P0"/>
<evidence type="ECO:0000313" key="3">
    <source>
        <dbReference type="Proteomes" id="UP001182556"/>
    </source>
</evidence>
<gene>
    <name evidence="2" type="ORF">DB88DRAFT_543781</name>
</gene>
<reference evidence="2" key="1">
    <citation type="submission" date="2023-02" db="EMBL/GenBank/DDBJ databases">
        <title>Identification and recombinant expression of a fungal hydrolase from Papiliotrema laurentii that hydrolyzes apple cutin and clears colloidal polyester polyurethane.</title>
        <authorList>
            <consortium name="DOE Joint Genome Institute"/>
            <person name="Roman V.A."/>
            <person name="Bojanowski C."/>
            <person name="Crable B.R."/>
            <person name="Wagner D.N."/>
            <person name="Hung C.S."/>
            <person name="Nadeau L.J."/>
            <person name="Schratz L."/>
            <person name="Haridas S."/>
            <person name="Pangilinan J."/>
            <person name="Lipzen A."/>
            <person name="Na H."/>
            <person name="Yan M."/>
            <person name="Ng V."/>
            <person name="Grigoriev I.V."/>
            <person name="Spatafora J.W."/>
            <person name="Barlow D."/>
            <person name="Biffinger J."/>
            <person name="Kelley-Loughnane N."/>
            <person name="Varaljay V.A."/>
            <person name="Crookes-Goodson W.J."/>
        </authorList>
    </citation>
    <scope>NUCLEOTIDE SEQUENCE</scope>
    <source>
        <strain evidence="2">5307AH</strain>
    </source>
</reference>
<feature type="compositionally biased region" description="Polar residues" evidence="1">
    <location>
        <begin position="129"/>
        <end position="143"/>
    </location>
</feature>
<comment type="caution">
    <text evidence="2">The sequence shown here is derived from an EMBL/GenBank/DDBJ whole genome shotgun (WGS) entry which is preliminary data.</text>
</comment>
<organism evidence="2 3">
    <name type="scientific">Papiliotrema laurentii</name>
    <name type="common">Cryptococcus laurentii</name>
    <dbReference type="NCBI Taxonomy" id="5418"/>
    <lineage>
        <taxon>Eukaryota</taxon>
        <taxon>Fungi</taxon>
        <taxon>Dikarya</taxon>
        <taxon>Basidiomycota</taxon>
        <taxon>Agaricomycotina</taxon>
        <taxon>Tremellomycetes</taxon>
        <taxon>Tremellales</taxon>
        <taxon>Rhynchogastremaceae</taxon>
        <taxon>Papiliotrema</taxon>
    </lineage>
</organism>
<protein>
    <submittedName>
        <fullName evidence="2">Uncharacterized protein</fullName>
    </submittedName>
</protein>
<feature type="compositionally biased region" description="Polar residues" evidence="1">
    <location>
        <begin position="165"/>
        <end position="180"/>
    </location>
</feature>
<feature type="region of interest" description="Disordered" evidence="1">
    <location>
        <begin position="40"/>
        <end position="181"/>
    </location>
</feature>
<feature type="compositionally biased region" description="Basic and acidic residues" evidence="1">
    <location>
        <begin position="1"/>
        <end position="14"/>
    </location>
</feature>
<feature type="region of interest" description="Disordered" evidence="1">
    <location>
        <begin position="1"/>
        <end position="24"/>
    </location>
</feature>
<keyword evidence="3" id="KW-1185">Reference proteome</keyword>
<name>A0AAD9L8P0_PAPLA</name>
<evidence type="ECO:0000313" key="2">
    <source>
        <dbReference type="EMBL" id="KAK1927350.1"/>
    </source>
</evidence>
<feature type="region of interest" description="Disordered" evidence="1">
    <location>
        <begin position="411"/>
        <end position="438"/>
    </location>
</feature>
<dbReference type="Proteomes" id="UP001182556">
    <property type="component" value="Unassembled WGS sequence"/>
</dbReference>
<accession>A0AAD9L8P0</accession>
<evidence type="ECO:0000256" key="1">
    <source>
        <dbReference type="SAM" id="MobiDB-lite"/>
    </source>
</evidence>
<feature type="compositionally biased region" description="Polar residues" evidence="1">
    <location>
        <begin position="85"/>
        <end position="107"/>
    </location>
</feature>
<sequence>MKDQAGALDSRDCDPAGFDPRWADGLEDLQLPQYLLEGPYPLDGHKFSLRPDPTEPPYDQFATDRTQSVSGPKGPQTGCLGTQFGGLSNPSSPQTTQFKGSSPTVPSSVGAHRVLAPWPPPHSQPSPHTLQTYVKSPPSSFGSGMSVGTRKPLAPWPPDRRLRPQTLQNDAGGQPSSFGPQMSEMRATFAAEFGRLPVFKSSSATRVFRMMCRFGEKTGTHDDLIDLLKLNRLSTRAFLVWAGDRHAYSIVSDGETSFFLNRRKNHVHMQKEKEISHVAVGAKGTWRDQQPVTQKRRYKDVRKAEPMTQFAELCKAQSTQSAQGSKQSSAETAVKIHVVTCPLEPAQGEKGDGDESRTAFATRQMILGTDDYNCEHLRLSQLTDRVVDVLQRMYRGLTLIEGETDRKPLVVQPEDTMDTERASAPSSPDLPGMNGPVS</sequence>
<proteinExistence type="predicted"/>
<dbReference type="EMBL" id="JAODAN010000001">
    <property type="protein sequence ID" value="KAK1927350.1"/>
    <property type="molecule type" value="Genomic_DNA"/>
</dbReference>